<dbReference type="InterPro" id="IPR004521">
    <property type="entry name" value="Uncharacterised_CHP00451"/>
</dbReference>
<dbReference type="Pfam" id="PF01507">
    <property type="entry name" value="PAPS_reduct"/>
    <property type="match status" value="1"/>
</dbReference>
<dbReference type="NCBIfam" id="TIGR00451">
    <property type="entry name" value="unchar_dom_2"/>
    <property type="match status" value="1"/>
</dbReference>
<dbReference type="GO" id="GO:0016491">
    <property type="term" value="F:oxidoreductase activity"/>
    <property type="evidence" value="ECO:0007669"/>
    <property type="project" value="UniProtKB-ARBA"/>
</dbReference>
<dbReference type="InterPro" id="IPR015947">
    <property type="entry name" value="PUA-like_sf"/>
</dbReference>
<dbReference type="CDD" id="cd23947">
    <property type="entry name" value="PAPS_reductase-like_YbdN"/>
    <property type="match status" value="1"/>
</dbReference>
<reference evidence="2" key="1">
    <citation type="submission" date="2010-07" db="EMBL/GenBank/DDBJ databases">
        <title>The complete genome of Methanosalsum zhilinae DSM 4017.</title>
        <authorList>
            <consortium name="US DOE Joint Genome Institute (JGI-PGF)"/>
            <person name="Lucas S."/>
            <person name="Copeland A."/>
            <person name="Lapidus A."/>
            <person name="Glavina del Rio T."/>
            <person name="Dalin E."/>
            <person name="Tice H."/>
            <person name="Bruce D."/>
            <person name="Goodwin L."/>
            <person name="Pitluck S."/>
            <person name="Kyrpides N."/>
            <person name="Mavromatis K."/>
            <person name="Ovchinnikova G."/>
            <person name="Daligault H."/>
            <person name="Detter J.C."/>
            <person name="Han C."/>
            <person name="Tapia R."/>
            <person name="Larimer F."/>
            <person name="Land M."/>
            <person name="Hauser L."/>
            <person name="Markowitz V."/>
            <person name="Cheng J.-F."/>
            <person name="Hugenholtz P."/>
            <person name="Woyke T."/>
            <person name="Wu D."/>
            <person name="Spring S."/>
            <person name="Schueler E."/>
            <person name="Brambilla E."/>
            <person name="Klenk H.-P."/>
            <person name="Eisen J.A."/>
        </authorList>
    </citation>
    <scope>NUCLEOTIDE SEQUENCE</scope>
    <source>
        <strain evidence="2">DSM 4017</strain>
    </source>
</reference>
<dbReference type="InterPro" id="IPR017900">
    <property type="entry name" value="4Fe4S_Fe_S_CS"/>
</dbReference>
<dbReference type="CDD" id="cd21149">
    <property type="entry name" value="PUA_archaeosine_TGT"/>
    <property type="match status" value="1"/>
</dbReference>
<evidence type="ECO:0000313" key="3">
    <source>
        <dbReference type="Proteomes" id="UP000006622"/>
    </source>
</evidence>
<dbReference type="PANTHER" id="PTHR43196">
    <property type="entry name" value="SULFATE ADENYLYLTRANSFERASE SUBUNIT 2"/>
    <property type="match status" value="1"/>
</dbReference>
<dbReference type="STRING" id="679901.Mzhil_1875"/>
<dbReference type="GeneID" id="10823519"/>
<feature type="domain" description="4Fe-4S ferredoxin-type" evidence="1">
    <location>
        <begin position="582"/>
        <end position="611"/>
    </location>
</feature>
<proteinExistence type="predicted"/>
<dbReference type="Gene3D" id="2.30.130.10">
    <property type="entry name" value="PUA domain"/>
    <property type="match status" value="1"/>
</dbReference>
<dbReference type="EMBL" id="CP002101">
    <property type="protein sequence ID" value="AEH61710.1"/>
    <property type="molecule type" value="Genomic_DNA"/>
</dbReference>
<dbReference type="Gene3D" id="3.30.70.20">
    <property type="match status" value="1"/>
</dbReference>
<name>F7XKE2_METZD</name>
<dbReference type="PROSITE" id="PS00198">
    <property type="entry name" value="4FE4S_FER_1"/>
    <property type="match status" value="1"/>
</dbReference>
<dbReference type="RefSeq" id="WP_013899146.1">
    <property type="nucleotide sequence ID" value="NC_015676.1"/>
</dbReference>
<dbReference type="InterPro" id="IPR036974">
    <property type="entry name" value="PUA_sf"/>
</dbReference>
<feature type="domain" description="4Fe-4S ferredoxin-type" evidence="1">
    <location>
        <begin position="614"/>
        <end position="637"/>
    </location>
</feature>
<dbReference type="SUPFAM" id="SSF88697">
    <property type="entry name" value="PUA domain-like"/>
    <property type="match status" value="1"/>
</dbReference>
<dbReference type="PROSITE" id="PS50890">
    <property type="entry name" value="PUA"/>
    <property type="match status" value="1"/>
</dbReference>
<dbReference type="InterPro" id="IPR002500">
    <property type="entry name" value="PAPS_reduct_dom"/>
</dbReference>
<dbReference type="PROSITE" id="PS51379">
    <property type="entry name" value="4FE4S_FER_2"/>
    <property type="match status" value="2"/>
</dbReference>
<dbReference type="GO" id="GO:0003723">
    <property type="term" value="F:RNA binding"/>
    <property type="evidence" value="ECO:0007669"/>
    <property type="project" value="InterPro"/>
</dbReference>
<dbReference type="Proteomes" id="UP000006622">
    <property type="component" value="Chromosome"/>
</dbReference>
<accession>F7XKE2</accession>
<dbReference type="KEGG" id="mzh:Mzhil_1875"/>
<dbReference type="InterPro" id="IPR017896">
    <property type="entry name" value="4Fe4S_Fe-S-bd"/>
</dbReference>
<evidence type="ECO:0000259" key="1">
    <source>
        <dbReference type="PROSITE" id="PS51379"/>
    </source>
</evidence>
<dbReference type="SUPFAM" id="SSF54862">
    <property type="entry name" value="4Fe-4S ferredoxins"/>
    <property type="match status" value="1"/>
</dbReference>
<dbReference type="SMART" id="SM00359">
    <property type="entry name" value="PUA"/>
    <property type="match status" value="1"/>
</dbReference>
<dbReference type="InterPro" id="IPR014729">
    <property type="entry name" value="Rossmann-like_a/b/a_fold"/>
</dbReference>
<sequence length="640" mass="71557">MSRPVFLGKLMLHWCHQCNVPVLDEKCSRCSSETTQVSITPPGDIRPAFGYDISLINEISMEQFNSPLIPDARLVVLNKAPYDDRMEEIVIDGEVIASIRFEIETLRWTILLRQTGAGMIFQNRDVHHLKNWVMIDDSAVPFICNGASVLAPGIIDCDRNIQKNEEVVVVTRDKRVVAAGRTRMSGAEMIEADHGVGVKTRWNGDIAYLHKPEGGQSWDDAIKANQKALEKAVHDAHRFIKNVASTTSSKPVCVSYSGGKDSLAVMQLTIECMDDFSIIFADTGLEFPETIENVHRVAEHYGKELIITGAGDAFWNAITDFGPPSVESRWCCKVCKLGPISRLIEDNFTDGCLTFLGQRKYESTSRARSERVWKNPWVVNQIGAAPIQNWTALHVWLYIFSTGAPYNPLYEKGYDRIGCWLCPSSSLSELIRLKETHPEMEKRLMKHLHEYAQSRGLSPEWVEHGMWRWQRPPKNIQRVAEKAGIDLVQKSRDPGELRFHMTSGHQPCRAGGISAEGAFRNAVDIELLENKGMLRACGKDSYIEGAAMVLQAENSAQVFASGNITVRSSSEEKVKGLMHRVKYSVIRALKCHGCGVCVGHCSSRAIRIKKNTAIITGNCKQCGKCIDVCPLIKFDPENHS</sequence>
<dbReference type="OrthoDB" id="5817at2157"/>
<dbReference type="InterPro" id="IPR002478">
    <property type="entry name" value="PUA"/>
</dbReference>
<dbReference type="Gene3D" id="3.40.50.620">
    <property type="entry name" value="HUPs"/>
    <property type="match status" value="1"/>
</dbReference>
<dbReference type="AlphaFoldDB" id="F7XKE2"/>
<dbReference type="HOGENOM" id="CLU_026622_0_0_2"/>
<organism evidence="2 3">
    <name type="scientific">Methanosalsum zhilinae (strain DSM 4017 / NBRC 107636 / OCM 62 / WeN5)</name>
    <name type="common">Methanohalophilus zhilinae</name>
    <dbReference type="NCBI Taxonomy" id="679901"/>
    <lineage>
        <taxon>Archaea</taxon>
        <taxon>Methanobacteriati</taxon>
        <taxon>Methanobacteriota</taxon>
        <taxon>Stenosarchaea group</taxon>
        <taxon>Methanomicrobia</taxon>
        <taxon>Methanosarcinales</taxon>
        <taxon>Methanosarcinaceae</taxon>
        <taxon>Methanosalsum</taxon>
    </lineage>
</organism>
<dbReference type="SUPFAM" id="SSF52402">
    <property type="entry name" value="Adenine nucleotide alpha hydrolases-like"/>
    <property type="match status" value="1"/>
</dbReference>
<dbReference type="NCBIfam" id="NF010368">
    <property type="entry name" value="PRK13795.1-3"/>
    <property type="match status" value="1"/>
</dbReference>
<protein>
    <submittedName>
        <fullName evidence="2">Phosphoadenosine phosphosulfate reductase</fullName>
    </submittedName>
</protein>
<dbReference type="PANTHER" id="PTHR43196:SF2">
    <property type="entry name" value="PHOSPHOADENOSINE PHOSPHOSULFATE REDUCTASE"/>
    <property type="match status" value="1"/>
</dbReference>
<dbReference type="InterPro" id="IPR050128">
    <property type="entry name" value="Sulfate_adenylyltrnsfr_sub2"/>
</dbReference>
<dbReference type="Pfam" id="PF01472">
    <property type="entry name" value="PUA"/>
    <property type="match status" value="1"/>
</dbReference>
<keyword evidence="3" id="KW-1185">Reference proteome</keyword>
<dbReference type="NCBIfam" id="NF010367">
    <property type="entry name" value="PRK13795.1-2"/>
    <property type="match status" value="1"/>
</dbReference>
<evidence type="ECO:0000313" key="2">
    <source>
        <dbReference type="EMBL" id="AEH61710.1"/>
    </source>
</evidence>
<gene>
    <name evidence="2" type="ordered locus">Mzhil_1875</name>
</gene>